<keyword evidence="1 3" id="KW-0547">Nucleotide-binding</keyword>
<evidence type="ECO:0000313" key="6">
    <source>
        <dbReference type="EMBL" id="TGO51775.1"/>
    </source>
</evidence>
<keyword evidence="2 3" id="KW-0067">ATP-binding</keyword>
<feature type="region of interest" description="Disordered" evidence="4">
    <location>
        <begin position="1"/>
        <end position="20"/>
    </location>
</feature>
<dbReference type="PROSITE" id="PS00107">
    <property type="entry name" value="PROTEIN_KINASE_ATP"/>
    <property type="match status" value="1"/>
</dbReference>
<gene>
    <name evidence="6" type="ORF">BOTNAR_0344g00080</name>
</gene>
<dbReference type="EMBL" id="PQXJ01000344">
    <property type="protein sequence ID" value="TGO51775.1"/>
    <property type="molecule type" value="Genomic_DNA"/>
</dbReference>
<organism evidence="6 7">
    <name type="scientific">Botryotinia narcissicola</name>
    <dbReference type="NCBI Taxonomy" id="278944"/>
    <lineage>
        <taxon>Eukaryota</taxon>
        <taxon>Fungi</taxon>
        <taxon>Dikarya</taxon>
        <taxon>Ascomycota</taxon>
        <taxon>Pezizomycotina</taxon>
        <taxon>Leotiomycetes</taxon>
        <taxon>Helotiales</taxon>
        <taxon>Sclerotiniaceae</taxon>
        <taxon>Botryotinia</taxon>
    </lineage>
</organism>
<dbReference type="OrthoDB" id="68483at2759"/>
<dbReference type="SMART" id="SM00220">
    <property type="entry name" value="S_TKc"/>
    <property type="match status" value="1"/>
</dbReference>
<name>A0A4Z1HSB1_9HELO</name>
<dbReference type="InterPro" id="IPR017441">
    <property type="entry name" value="Protein_kinase_ATP_BS"/>
</dbReference>
<sequence length="731" mass="82057">MSSFAGDCEKPGHPGDITQKEADAGILPSHGISLDIPGELVDGRPPLVQYLSTPAYQSPLRHHRRSASAHRQVKETLDARSEYMNNEEDGRAEHHINQYIIKDEIGRGSFGAVHLAVDQYGTEFAVKEFSKSRLRKRAKSNILRRPHYVRRPGHLAAGSGFNSPLHHHSTSDIHINEQRGNPLYLIKEEIAIMKKLNHSNLVSLIEVLDDPEEDSLYMVLEMCKKGVVMKVGLGEKADPYDVESCRCWFRDLILGIEYLHAQGVVHRDIKPDNQLLTEDDVLKVVDFGVSEMFEKASDMMTAKSTGSPAFLPPELCVTKHGDVSGRAADIWSMGISLYCLRFGHIPFERTGVLELYEAIKNDEVDYEPSTDPQFVDLMRRILEKDPKKRITMDEIREHPWVTNNGTDPLLPKEENIANLVEPPSEIEVNHAITAKMRGLLAVMKAVKKLKSKMEQRRHNAISETLGKGIRVLHPSMGMTEQKESALHRSKSSDLEDRRLVEAALAAEGVHYDGTYPSADGPRTMASRMDSSSTIVVDEEPIVKKVQSRSIAKTDSSNSIEKRPEVREQQSGDKGHAHDPLEEQPLYLGIGAGVGEDGDPLNEPVQELIAESPTAADFNIYDTAYQQEVDRIRAVQGQAATVYLTRRVDHKKEYKADRYMKNLPNHTEMKGKIQEGWKGLVDRAQESKDERSLHEKLTEGHQAFSDLVSKAVENTRNLGRDVSEREGATYEK</sequence>
<dbReference type="Proteomes" id="UP000297452">
    <property type="component" value="Unassembled WGS sequence"/>
</dbReference>
<dbReference type="Gene3D" id="1.10.510.10">
    <property type="entry name" value="Transferase(Phosphotransferase) domain 1"/>
    <property type="match status" value="1"/>
</dbReference>
<evidence type="ECO:0000259" key="5">
    <source>
        <dbReference type="PROSITE" id="PS50011"/>
    </source>
</evidence>
<feature type="compositionally biased region" description="Basic and acidic residues" evidence="4">
    <location>
        <begin position="559"/>
        <end position="579"/>
    </location>
</feature>
<protein>
    <recommendedName>
        <fullName evidence="5">Protein kinase domain-containing protein</fullName>
    </recommendedName>
</protein>
<feature type="compositionally biased region" description="Basic and acidic residues" evidence="4">
    <location>
        <begin position="7"/>
        <end position="20"/>
    </location>
</feature>
<dbReference type="PANTHER" id="PTHR24346:SF77">
    <property type="entry name" value="SERINE THREONINE PROTEIN KINASE"/>
    <property type="match status" value="1"/>
</dbReference>
<dbReference type="AlphaFoldDB" id="A0A4Z1HSB1"/>
<feature type="region of interest" description="Disordered" evidence="4">
    <location>
        <begin position="545"/>
        <end position="579"/>
    </location>
</feature>
<feature type="compositionally biased region" description="Polar residues" evidence="4">
    <location>
        <begin position="547"/>
        <end position="558"/>
    </location>
</feature>
<feature type="binding site" evidence="3">
    <location>
        <position position="127"/>
    </location>
    <ligand>
        <name>ATP</name>
        <dbReference type="ChEBI" id="CHEBI:30616"/>
    </ligand>
</feature>
<dbReference type="PROSITE" id="PS50011">
    <property type="entry name" value="PROTEIN_KINASE_DOM"/>
    <property type="match status" value="1"/>
</dbReference>
<proteinExistence type="predicted"/>
<dbReference type="CDD" id="cd14008">
    <property type="entry name" value="STKc_LKB1_CaMKK"/>
    <property type="match status" value="1"/>
</dbReference>
<keyword evidence="7" id="KW-1185">Reference proteome</keyword>
<feature type="domain" description="Protein kinase" evidence="5">
    <location>
        <begin position="99"/>
        <end position="401"/>
    </location>
</feature>
<dbReference type="STRING" id="278944.A0A4Z1HSB1"/>
<dbReference type="GO" id="GO:0005737">
    <property type="term" value="C:cytoplasm"/>
    <property type="evidence" value="ECO:0007669"/>
    <property type="project" value="TreeGrafter"/>
</dbReference>
<dbReference type="GO" id="GO:0035556">
    <property type="term" value="P:intracellular signal transduction"/>
    <property type="evidence" value="ECO:0007669"/>
    <property type="project" value="TreeGrafter"/>
</dbReference>
<accession>A0A4Z1HSB1</accession>
<dbReference type="InterPro" id="IPR011009">
    <property type="entry name" value="Kinase-like_dom_sf"/>
</dbReference>
<dbReference type="FunFam" id="3.30.200.20:FF:000447">
    <property type="entry name" value="Calcium/calmodulin dependent protein kinase"/>
    <property type="match status" value="1"/>
</dbReference>
<dbReference type="PANTHER" id="PTHR24346">
    <property type="entry name" value="MAP/MICROTUBULE AFFINITY-REGULATING KINASE"/>
    <property type="match status" value="1"/>
</dbReference>
<reference evidence="6 7" key="1">
    <citation type="submission" date="2017-12" db="EMBL/GenBank/DDBJ databases">
        <title>Comparative genomics of Botrytis spp.</title>
        <authorList>
            <person name="Valero-Jimenez C.A."/>
            <person name="Tapia P."/>
            <person name="Veloso J."/>
            <person name="Silva-Moreno E."/>
            <person name="Staats M."/>
            <person name="Valdes J.H."/>
            <person name="Van Kan J.A.L."/>
        </authorList>
    </citation>
    <scope>NUCLEOTIDE SEQUENCE [LARGE SCALE GENOMIC DNA]</scope>
    <source>
        <strain evidence="6 7">MUCL2120</strain>
    </source>
</reference>
<comment type="caution">
    <text evidence="6">The sequence shown here is derived from an EMBL/GenBank/DDBJ whole genome shotgun (WGS) entry which is preliminary data.</text>
</comment>
<evidence type="ECO:0000256" key="4">
    <source>
        <dbReference type="SAM" id="MobiDB-lite"/>
    </source>
</evidence>
<dbReference type="GO" id="GO:0005524">
    <property type="term" value="F:ATP binding"/>
    <property type="evidence" value="ECO:0007669"/>
    <property type="project" value="UniProtKB-UniRule"/>
</dbReference>
<dbReference type="FunFam" id="1.10.510.10:FF:000995">
    <property type="entry name" value="BcCMK3, calcium/calmodulin-dependent protein kinase"/>
    <property type="match status" value="1"/>
</dbReference>
<evidence type="ECO:0000256" key="1">
    <source>
        <dbReference type="ARBA" id="ARBA00022741"/>
    </source>
</evidence>
<dbReference type="GO" id="GO:0004683">
    <property type="term" value="F:calcium/calmodulin-dependent protein kinase activity"/>
    <property type="evidence" value="ECO:0007669"/>
    <property type="project" value="TreeGrafter"/>
</dbReference>
<dbReference type="Gene3D" id="3.30.200.20">
    <property type="entry name" value="Phosphorylase Kinase, domain 1"/>
    <property type="match status" value="1"/>
</dbReference>
<evidence type="ECO:0000256" key="3">
    <source>
        <dbReference type="PROSITE-ProRule" id="PRU10141"/>
    </source>
</evidence>
<dbReference type="SUPFAM" id="SSF56112">
    <property type="entry name" value="Protein kinase-like (PK-like)"/>
    <property type="match status" value="1"/>
</dbReference>
<dbReference type="InterPro" id="IPR000719">
    <property type="entry name" value="Prot_kinase_dom"/>
</dbReference>
<evidence type="ECO:0000313" key="7">
    <source>
        <dbReference type="Proteomes" id="UP000297452"/>
    </source>
</evidence>
<evidence type="ECO:0000256" key="2">
    <source>
        <dbReference type="ARBA" id="ARBA00022840"/>
    </source>
</evidence>
<dbReference type="Pfam" id="PF00069">
    <property type="entry name" value="Pkinase"/>
    <property type="match status" value="1"/>
</dbReference>
<dbReference type="GO" id="GO:0005516">
    <property type="term" value="F:calmodulin binding"/>
    <property type="evidence" value="ECO:0007669"/>
    <property type="project" value="TreeGrafter"/>
</dbReference>